<protein>
    <submittedName>
        <fullName evidence="2">Mammalian cell entry related domain protein</fullName>
    </submittedName>
</protein>
<feature type="domain" description="Mce/MlaD" evidence="1">
    <location>
        <begin position="35"/>
        <end position="110"/>
    </location>
</feature>
<reference evidence="2 3" key="1">
    <citation type="journal article" date="2010" name="Stand. Genomic Sci.">
        <title>Complete genome sequence of Segniliparus rotundus type strain (CDC 1076).</title>
        <authorList>
            <person name="Sikorski J."/>
            <person name="Lapidus A."/>
            <person name="Copeland A."/>
            <person name="Misra M."/>
            <person name="Glavina Del Rio T."/>
            <person name="Nolan M."/>
            <person name="Lucas S."/>
            <person name="Chen F."/>
            <person name="Tice H."/>
            <person name="Cheng J.F."/>
            <person name="Jando M."/>
            <person name="Schneider S."/>
            <person name="Bruce D."/>
            <person name="Goodwin L."/>
            <person name="Pitluck S."/>
            <person name="Liolios K."/>
            <person name="Mikhailova N."/>
            <person name="Pati A."/>
            <person name="Ivanova N."/>
            <person name="Mavromatis K."/>
            <person name="Chen A."/>
            <person name="Palaniappan K."/>
            <person name="Chertkov O."/>
            <person name="Land M."/>
            <person name="Hauser L."/>
            <person name="Chang Y.J."/>
            <person name="Jeffries C.D."/>
            <person name="Brettin T."/>
            <person name="Detter J.C."/>
            <person name="Han C."/>
            <person name="Rohde M."/>
            <person name="Goker M."/>
            <person name="Bristow J."/>
            <person name="Eisen J.A."/>
            <person name="Markowitz V."/>
            <person name="Hugenholtz P."/>
            <person name="Kyrpides N.C."/>
            <person name="Klenk H.P."/>
        </authorList>
    </citation>
    <scope>NUCLEOTIDE SEQUENCE [LARGE SCALE GENOMIC DNA]</scope>
    <source>
        <strain evidence="3">ATCC BAA-972 / CDC 1076 / CIP 108378 / DSM 44985 / JCM 13578</strain>
    </source>
</reference>
<dbReference type="PANTHER" id="PTHR33371:SF4">
    <property type="entry name" value="INTERMEMBRANE PHOSPHOLIPID TRANSPORT SYSTEM BINDING PROTEIN MLAD"/>
    <property type="match status" value="1"/>
</dbReference>
<dbReference type="OrthoDB" id="4608030at2"/>
<keyword evidence="3" id="KW-1185">Reference proteome</keyword>
<dbReference type="GO" id="GO:0005576">
    <property type="term" value="C:extracellular region"/>
    <property type="evidence" value="ECO:0007669"/>
    <property type="project" value="TreeGrafter"/>
</dbReference>
<proteinExistence type="predicted"/>
<name>D6Z972_SEGRD</name>
<dbReference type="EMBL" id="CP001958">
    <property type="protein sequence ID" value="ADG98502.1"/>
    <property type="molecule type" value="Genomic_DNA"/>
</dbReference>
<sequence>MRNVRNAVILVLAVVLLAGLGFGANWLLAKKIAPKRTICATFRDGFGLYPGNNVSLLGVDVGKVLSVEPQGDVVKTIIELPKELELPADVKAISTGSSVVADMRVELTKGYKDGPKFTGEHCLEAKNGDTKTPVPPSRTLETLSNFIDGLTGNADPNQSVGQIATLLRRVQESIAGKGPEINEVFRKSMRLFNTDVFPEPLLVDLIENLDLLLRELNTTNRMDLLTVQSNIQGFLKFQIKFNTSFSKAIYADAEVLSSLSYSVQRIEPALARFLQLLMPALHRMLNLLNDNIDFLEQIPTLLNNWQAVFDPRIDPGAQSFGPATLDLAVSSAKGTCEWMNTFSPRIAPICPFDMGMGTTIDWGLVRLVLGEGGWR</sequence>
<dbReference type="AlphaFoldDB" id="D6Z972"/>
<evidence type="ECO:0000313" key="2">
    <source>
        <dbReference type="EMBL" id="ADG98502.1"/>
    </source>
</evidence>
<evidence type="ECO:0000313" key="3">
    <source>
        <dbReference type="Proteomes" id="UP000002247"/>
    </source>
</evidence>
<gene>
    <name evidence="2" type="ordered locus">Srot_2046</name>
</gene>
<dbReference type="PANTHER" id="PTHR33371">
    <property type="entry name" value="INTERMEMBRANE PHOSPHOLIPID TRANSPORT SYSTEM BINDING PROTEIN MLAD-RELATED"/>
    <property type="match status" value="1"/>
</dbReference>
<dbReference type="Proteomes" id="UP000002247">
    <property type="component" value="Chromosome"/>
</dbReference>
<dbReference type="InterPro" id="IPR052336">
    <property type="entry name" value="MlaD_Phospholipid_Transporter"/>
</dbReference>
<dbReference type="HOGENOM" id="CLU_044068_2_0_11"/>
<evidence type="ECO:0000259" key="1">
    <source>
        <dbReference type="Pfam" id="PF02470"/>
    </source>
</evidence>
<dbReference type="InterPro" id="IPR003399">
    <property type="entry name" value="Mce/MlaD"/>
</dbReference>
<dbReference type="KEGG" id="srt:Srot_2046"/>
<organism evidence="2 3">
    <name type="scientific">Segniliparus rotundus (strain ATCC BAA-972 / CDC 1076 / CIP 108378 / DSM 44985 / JCM 13578)</name>
    <dbReference type="NCBI Taxonomy" id="640132"/>
    <lineage>
        <taxon>Bacteria</taxon>
        <taxon>Bacillati</taxon>
        <taxon>Actinomycetota</taxon>
        <taxon>Actinomycetes</taxon>
        <taxon>Mycobacteriales</taxon>
        <taxon>Segniliparaceae</taxon>
        <taxon>Segniliparus</taxon>
    </lineage>
</organism>
<dbReference type="eggNOG" id="COG1463">
    <property type="taxonomic scope" value="Bacteria"/>
</dbReference>
<accession>D6Z972</accession>
<dbReference type="Pfam" id="PF02470">
    <property type="entry name" value="MlaD"/>
    <property type="match status" value="1"/>
</dbReference>
<dbReference type="RefSeq" id="WP_013138954.1">
    <property type="nucleotide sequence ID" value="NC_014168.1"/>
</dbReference>
<dbReference type="STRING" id="640132.Srot_2046"/>